<dbReference type="AlphaFoldDB" id="A0A3L9M6T3"/>
<dbReference type="SUPFAM" id="SSF50494">
    <property type="entry name" value="Trypsin-like serine proteases"/>
    <property type="match status" value="1"/>
</dbReference>
<dbReference type="PANTHER" id="PTHR36234:SF5">
    <property type="entry name" value="LYSYL ENDOPEPTIDASE"/>
    <property type="match status" value="1"/>
</dbReference>
<dbReference type="Pfam" id="PF18962">
    <property type="entry name" value="Por_Secre_tail"/>
    <property type="match status" value="1"/>
</dbReference>
<dbReference type="OrthoDB" id="9342482at2"/>
<organism evidence="3 4">
    <name type="scientific">Faecalibacter macacae</name>
    <dbReference type="NCBI Taxonomy" id="1859289"/>
    <lineage>
        <taxon>Bacteria</taxon>
        <taxon>Pseudomonadati</taxon>
        <taxon>Bacteroidota</taxon>
        <taxon>Flavobacteriia</taxon>
        <taxon>Flavobacteriales</taxon>
        <taxon>Weeksellaceae</taxon>
        <taxon>Faecalibacter</taxon>
    </lineage>
</organism>
<dbReference type="InterPro" id="IPR043504">
    <property type="entry name" value="Peptidase_S1_PA_chymotrypsin"/>
</dbReference>
<name>A0A3L9M6T3_9FLAO</name>
<dbReference type="InterPro" id="IPR026444">
    <property type="entry name" value="Secre_tail"/>
</dbReference>
<gene>
    <name evidence="3" type="ORF">EAH69_09430</name>
</gene>
<protein>
    <submittedName>
        <fullName evidence="3">T9SS C-terminal target domain-containing protein</fullName>
    </submittedName>
</protein>
<reference evidence="3 4" key="1">
    <citation type="submission" date="2018-10" db="EMBL/GenBank/DDBJ databases">
        <authorList>
            <person name="Chen X."/>
        </authorList>
    </citation>
    <scope>NUCLEOTIDE SEQUENCE [LARGE SCALE GENOMIC DNA]</scope>
    <source>
        <strain evidence="3 4">YIM 102668</strain>
    </source>
</reference>
<comment type="caution">
    <text evidence="3">The sequence shown here is derived from an EMBL/GenBank/DDBJ whole genome shotgun (WGS) entry which is preliminary data.</text>
</comment>
<dbReference type="EMBL" id="RDOJ01000012">
    <property type="protein sequence ID" value="RLZ08735.1"/>
    <property type="molecule type" value="Genomic_DNA"/>
</dbReference>
<dbReference type="InterPro" id="IPR009003">
    <property type="entry name" value="Peptidase_S1_PA"/>
</dbReference>
<dbReference type="NCBIfam" id="TIGR04183">
    <property type="entry name" value="Por_Secre_tail"/>
    <property type="match status" value="1"/>
</dbReference>
<dbReference type="InterPro" id="IPR001322">
    <property type="entry name" value="Lamin_tail_dom"/>
</dbReference>
<keyword evidence="4" id="KW-1185">Reference proteome</keyword>
<sequence length="742" mass="81998">MKKFFLPLILIGTLSFAQITEQGEIYSQSYQLKNNVPTIEMPQFDLDALKAEDQINDQLITKPFRFGKDFKVNYSPSTHGSWITLPNGDRIWRLKIISQDAKTLNFLLKNYRFSNNAKLYLHNDDGQFLGYYTSKENTKEKQVATWPIDGSTVTIEFYEPANEVGLSTFEIAEVVHGYRTVNNIKTPTKGLNTSGHCNVDVNCTAGDEWEQQKNAVALILSGTTEWCSGTLVTNTANDGTPYFLTANHCYSSATPAWTFRFKWISENPDCATTAPSGDGPRIYSLSGAEIKARNPSTDMMLLKLTSEVPTDWELVWSGWDRSGNIPENVTGLHHPDGDIMKIAQYYSPPLKKVRSGISAWEIPAWDLGVTEGGSSGSGLFDHNGRIIGQLYGGYAACSGTSPNNQYDFYGRIDASWEGGGNASSRLKDWLDPINSQVMTTDHYVKELLANDISINSQTTVADCDGNIAPSIVVKNVGSQAISNYQLKYKFNEDAETTLSFNETLAAGETRTINIENQEFSAGTHSFRSEVVLDGDLNPNNNISLSNFNVLETLNTNKVTLNLVTDRYAEENSWYLYNSQNQIVQSGVNLTNSTTYNINFDNLAEDCYKFVLEDSYGDGICCQYGNGSYSLTLPNGEVIASGASFGDEAVVNFKVSGTLGISNLASNEIAVYPNPTNDIINLEVNNNLGKYTYEIYSALGQKVKQGNGIGNQKVNLKQYGKGTFVINIKTENGKTMTKKIIVK</sequence>
<evidence type="ECO:0000313" key="4">
    <source>
        <dbReference type="Proteomes" id="UP000275348"/>
    </source>
</evidence>
<dbReference type="Gene3D" id="2.40.10.10">
    <property type="entry name" value="Trypsin-like serine proteases"/>
    <property type="match status" value="2"/>
</dbReference>
<evidence type="ECO:0000259" key="2">
    <source>
        <dbReference type="PROSITE" id="PS51841"/>
    </source>
</evidence>
<accession>A0A3L9M6T3</accession>
<evidence type="ECO:0000256" key="1">
    <source>
        <dbReference type="ARBA" id="ARBA00022729"/>
    </source>
</evidence>
<dbReference type="Proteomes" id="UP000275348">
    <property type="component" value="Unassembled WGS sequence"/>
</dbReference>
<dbReference type="RefSeq" id="WP_121934954.1">
    <property type="nucleotide sequence ID" value="NZ_RDOJ01000012.1"/>
</dbReference>
<proteinExistence type="predicted"/>
<keyword evidence="1" id="KW-0732">Signal</keyword>
<feature type="domain" description="LTD" evidence="2">
    <location>
        <begin position="450"/>
        <end position="646"/>
    </location>
</feature>
<evidence type="ECO:0000313" key="3">
    <source>
        <dbReference type="EMBL" id="RLZ08735.1"/>
    </source>
</evidence>
<dbReference type="PROSITE" id="PS51841">
    <property type="entry name" value="LTD"/>
    <property type="match status" value="1"/>
</dbReference>
<dbReference type="PANTHER" id="PTHR36234">
    <property type="entry name" value="LYSYL ENDOPEPTIDASE"/>
    <property type="match status" value="1"/>
</dbReference>